<reference evidence="2 3" key="2">
    <citation type="journal article" date="2013" name="Genome Biol. Evol.">
        <title>Genome sequencing of Giardia lamblia genotypes A2 and B isolates (DH and GS) and comparative analysis with the genomes of genotypes A1 and E (WB and Pig).</title>
        <authorList>
            <person name="Adam R.D."/>
            <person name="Dahlstrom E.W."/>
            <person name="Martens C.A."/>
            <person name="Bruno D.P."/>
            <person name="Barbian K.D."/>
            <person name="Ricklefs S.M."/>
            <person name="Hernandez M.M."/>
            <person name="Narla N.P."/>
            <person name="Patel R.B."/>
            <person name="Porcella S.F."/>
            <person name="Nash T.E."/>
        </authorList>
    </citation>
    <scope>NUCLEOTIDE SEQUENCE [LARGE SCALE GENOMIC DNA]</scope>
    <source>
        <strain evidence="2 3">GS</strain>
    </source>
</reference>
<dbReference type="GO" id="GO:0004674">
    <property type="term" value="F:protein serine/threonine kinase activity"/>
    <property type="evidence" value="ECO:0007669"/>
    <property type="project" value="UniProtKB-KW"/>
</dbReference>
<evidence type="ECO:0000313" key="2">
    <source>
        <dbReference type="EMBL" id="ESU38742.1"/>
    </source>
</evidence>
<proteinExistence type="predicted"/>
<name>V6TKA8_GIAIN</name>
<protein>
    <submittedName>
        <fullName evidence="2">Serine/threonine protein kinase</fullName>
    </submittedName>
</protein>
<feature type="compositionally biased region" description="Basic residues" evidence="1">
    <location>
        <begin position="90"/>
        <end position="99"/>
    </location>
</feature>
<organism evidence="2 3">
    <name type="scientific">Giardia intestinalis</name>
    <name type="common">Giardia lamblia</name>
    <dbReference type="NCBI Taxonomy" id="5741"/>
    <lineage>
        <taxon>Eukaryota</taxon>
        <taxon>Metamonada</taxon>
        <taxon>Diplomonadida</taxon>
        <taxon>Hexamitidae</taxon>
        <taxon>Giardiinae</taxon>
        <taxon>Giardia</taxon>
    </lineage>
</organism>
<keyword evidence="2" id="KW-0723">Serine/threonine-protein kinase</keyword>
<gene>
    <name evidence="2" type="ORF">GSB_155549</name>
</gene>
<feature type="compositionally biased region" description="Polar residues" evidence="1">
    <location>
        <begin position="139"/>
        <end position="148"/>
    </location>
</feature>
<evidence type="ECO:0000313" key="3">
    <source>
        <dbReference type="Proteomes" id="UP000018040"/>
    </source>
</evidence>
<keyword evidence="2" id="KW-0808">Transferase</keyword>
<evidence type="ECO:0000256" key="1">
    <source>
        <dbReference type="SAM" id="MobiDB-lite"/>
    </source>
</evidence>
<sequence>MSGRGSEPTRRSNDQPTTGDPAAPPLPREAPEQKEPNRLLTDTGESSECPAHPTAARSARQLVPEESRAETPSRHRPRDCPSAHATIERHTRRAARRVRSSPPGSRAENQHTEGQPRTPDSQRRQLRHLKPQQRPYTILRNTGKSPQYSLRDPLPRTATAERATLGFWPPAEYSGAALVTGGWSKSSQTVPHLRTPSPGPTRHN</sequence>
<dbReference type="EMBL" id="AHHH01000492">
    <property type="protein sequence ID" value="ESU38742.1"/>
    <property type="molecule type" value="Genomic_DNA"/>
</dbReference>
<comment type="caution">
    <text evidence="2">The sequence shown here is derived from an EMBL/GenBank/DDBJ whole genome shotgun (WGS) entry which is preliminary data.</text>
</comment>
<accession>V6TKA8</accession>
<feature type="region of interest" description="Disordered" evidence="1">
    <location>
        <begin position="179"/>
        <end position="204"/>
    </location>
</feature>
<dbReference type="Proteomes" id="UP000018040">
    <property type="component" value="Unassembled WGS sequence"/>
</dbReference>
<feature type="compositionally biased region" description="Basic and acidic residues" evidence="1">
    <location>
        <begin position="63"/>
        <end position="89"/>
    </location>
</feature>
<reference evidence="3" key="1">
    <citation type="submission" date="2012-02" db="EMBL/GenBank/DDBJ databases">
        <title>Genome sequencing of Giardia lamblia Genotypes A2 and B isolates (DH and GS) and comparative analysis with the genomes of Genotypes A1 and E (WB and Pig).</title>
        <authorList>
            <person name="Adam R."/>
            <person name="Dahlstrom E."/>
            <person name="Martens C."/>
            <person name="Bruno D."/>
            <person name="Barbian K."/>
            <person name="Porcella S.F."/>
            <person name="Nash T."/>
        </authorList>
    </citation>
    <scope>NUCLEOTIDE SEQUENCE</scope>
    <source>
        <strain evidence="3">GS</strain>
    </source>
</reference>
<keyword evidence="2" id="KW-0418">Kinase</keyword>
<feature type="region of interest" description="Disordered" evidence="1">
    <location>
        <begin position="1"/>
        <end position="152"/>
    </location>
</feature>
<dbReference type="AlphaFoldDB" id="V6TKA8"/>